<keyword evidence="12" id="KW-1185">Reference proteome</keyword>
<evidence type="ECO:0000313" key="12">
    <source>
        <dbReference type="Proteomes" id="UP001430679"/>
    </source>
</evidence>
<sequence>MKTSIKIVLCLFFAIAGINLSFANRTDKKEIIAEQTIAQVSVPSDSKITVQKEIATPSKAQNETVKKASTDSEKAIPANAPFLFWSQLVLLLVIIYFGIKYGGIALGMLGGLGVTLLVFLYGVEPGKPPIEVMLIILAVVTTSSSLEATGALNLIVSYAEKLLRKNPNKIVFLAPLTSFTLTMLVGTGHAVYPLLPVIYDVSIKNKIRPERPMAMAAICSQLGITASPISAAAAALVGIFAAANLHVSLIDILKITIPSCLAGLLLAALWSLKRGKDLENDPIFQEKIKDEEQRKYIFGDLEAQTNKFGKKSKTALALFLLGILGIVIIAIFPEAILPLDKEGNPLKMSIVLQFVMLAVGAIILFATKISAKSISDTKVFNAGMVAAIMIFGIAWMSDTVIENNKPYILSLISETVTAHPWTFALAMFCASAFLKSQAATLLVIMPLGISLGIPTPVLIACIPASYAYFFFCFYPSDLAAINFDRSGTTKAGSWILNHSFMIPGMIAVWTAVIVGFGLVELL</sequence>
<evidence type="ECO:0000256" key="6">
    <source>
        <dbReference type="ARBA" id="ARBA00022692"/>
    </source>
</evidence>
<feature type="transmembrane region" description="Helical" evidence="9">
    <location>
        <begin position="104"/>
        <end position="123"/>
    </location>
</feature>
<feature type="transmembrane region" description="Helical" evidence="9">
    <location>
        <begin position="82"/>
        <end position="99"/>
    </location>
</feature>
<comment type="similarity">
    <text evidence="2">Belongs to the DcuA/DcuB transporter (TC 2.A.13.1) family.</text>
</comment>
<dbReference type="PANTHER" id="PTHR36106:SF3">
    <property type="entry name" value="ANAEROBIC C4-DICARBOXYLATE TRANSPORTER DCUB"/>
    <property type="match status" value="1"/>
</dbReference>
<feature type="chain" id="PRO_5045601166" evidence="10">
    <location>
        <begin position="24"/>
        <end position="522"/>
    </location>
</feature>
<keyword evidence="8 9" id="KW-0472">Membrane</keyword>
<name>A0ABS8M7N6_9FLAO</name>
<keyword evidence="4" id="KW-1003">Cell membrane</keyword>
<dbReference type="NCBIfam" id="TIGR00770">
    <property type="entry name" value="Dcu"/>
    <property type="match status" value="1"/>
</dbReference>
<keyword evidence="10" id="KW-0732">Signal</keyword>
<dbReference type="PANTHER" id="PTHR36106">
    <property type="entry name" value="ANAEROBIC C4-DICARBOXYLATE TRANSPORTER DCUB"/>
    <property type="match status" value="1"/>
</dbReference>
<dbReference type="NCBIfam" id="NF009136">
    <property type="entry name" value="PRK12489.1"/>
    <property type="match status" value="1"/>
</dbReference>
<dbReference type="NCBIfam" id="NF006927">
    <property type="entry name" value="PRK09412.1"/>
    <property type="match status" value="1"/>
</dbReference>
<feature type="signal peptide" evidence="10">
    <location>
        <begin position="1"/>
        <end position="23"/>
    </location>
</feature>
<comment type="subcellular location">
    <subcellularLocation>
        <location evidence="1">Cell inner membrane</location>
        <topology evidence="1">Multi-pass membrane protein</topology>
    </subcellularLocation>
</comment>
<proteinExistence type="inferred from homology"/>
<accession>A0ABS8M7N6</accession>
<feature type="transmembrane region" description="Helical" evidence="9">
    <location>
        <begin position="416"/>
        <end position="434"/>
    </location>
</feature>
<organism evidence="11 12">
    <name type="scientific">Flavobacterium piscisymbiosum</name>
    <dbReference type="NCBI Taxonomy" id="2893753"/>
    <lineage>
        <taxon>Bacteria</taxon>
        <taxon>Pseudomonadati</taxon>
        <taxon>Bacteroidota</taxon>
        <taxon>Flavobacteriia</taxon>
        <taxon>Flavobacteriales</taxon>
        <taxon>Flavobacteriaceae</taxon>
        <taxon>Flavobacterium</taxon>
    </lineage>
</organism>
<evidence type="ECO:0000256" key="5">
    <source>
        <dbReference type="ARBA" id="ARBA00022519"/>
    </source>
</evidence>
<feature type="transmembrane region" description="Helical" evidence="9">
    <location>
        <begin position="379"/>
        <end position="396"/>
    </location>
</feature>
<evidence type="ECO:0000256" key="10">
    <source>
        <dbReference type="SAM" id="SignalP"/>
    </source>
</evidence>
<evidence type="ECO:0000256" key="4">
    <source>
        <dbReference type="ARBA" id="ARBA00022475"/>
    </source>
</evidence>
<feature type="transmembrane region" description="Helical" evidence="9">
    <location>
        <begin position="495"/>
        <end position="519"/>
    </location>
</feature>
<dbReference type="Proteomes" id="UP001430679">
    <property type="component" value="Unassembled WGS sequence"/>
</dbReference>
<evidence type="ECO:0000256" key="1">
    <source>
        <dbReference type="ARBA" id="ARBA00004429"/>
    </source>
</evidence>
<evidence type="ECO:0000256" key="8">
    <source>
        <dbReference type="ARBA" id="ARBA00023136"/>
    </source>
</evidence>
<evidence type="ECO:0000256" key="7">
    <source>
        <dbReference type="ARBA" id="ARBA00022989"/>
    </source>
</evidence>
<gene>
    <name evidence="11" type="ORF">LNP81_00750</name>
</gene>
<evidence type="ECO:0000256" key="9">
    <source>
        <dbReference type="SAM" id="Phobius"/>
    </source>
</evidence>
<keyword evidence="5" id="KW-0997">Cell inner membrane</keyword>
<feature type="transmembrane region" description="Helical" evidence="9">
    <location>
        <begin position="216"/>
        <end position="243"/>
    </location>
</feature>
<protein>
    <submittedName>
        <fullName evidence="11">Anaerobic C4-dicarboxylate transporter</fullName>
    </submittedName>
</protein>
<feature type="transmembrane region" description="Helical" evidence="9">
    <location>
        <begin position="170"/>
        <end position="195"/>
    </location>
</feature>
<keyword evidence="7 9" id="KW-1133">Transmembrane helix</keyword>
<feature type="transmembrane region" description="Helical" evidence="9">
    <location>
        <begin position="315"/>
        <end position="336"/>
    </location>
</feature>
<dbReference type="RefSeq" id="WP_230032682.1">
    <property type="nucleotide sequence ID" value="NZ_JAJJMM010000001.1"/>
</dbReference>
<comment type="caution">
    <text evidence="11">The sequence shown here is derived from an EMBL/GenBank/DDBJ whole genome shotgun (WGS) entry which is preliminary data.</text>
</comment>
<dbReference type="EMBL" id="JAJJMM010000001">
    <property type="protein sequence ID" value="MCC9061515.1"/>
    <property type="molecule type" value="Genomic_DNA"/>
</dbReference>
<evidence type="ECO:0000313" key="11">
    <source>
        <dbReference type="EMBL" id="MCC9061515.1"/>
    </source>
</evidence>
<reference evidence="11" key="1">
    <citation type="submission" date="2021-11" db="EMBL/GenBank/DDBJ databases">
        <title>Description of novel Flavobacterium species.</title>
        <authorList>
            <person name="Saticioglu I.B."/>
            <person name="Ay H."/>
            <person name="Altun S."/>
            <person name="Duman M."/>
        </authorList>
    </citation>
    <scope>NUCLEOTIDE SEQUENCE</scope>
    <source>
        <strain evidence="11">F-30</strain>
    </source>
</reference>
<keyword evidence="6 9" id="KW-0812">Transmembrane</keyword>
<evidence type="ECO:0000256" key="3">
    <source>
        <dbReference type="ARBA" id="ARBA00022448"/>
    </source>
</evidence>
<feature type="transmembrane region" description="Helical" evidence="9">
    <location>
        <begin position="255"/>
        <end position="272"/>
    </location>
</feature>
<dbReference type="InterPro" id="IPR004668">
    <property type="entry name" value="Anaer_Dcu_memb_transpt"/>
</dbReference>
<evidence type="ECO:0000256" key="2">
    <source>
        <dbReference type="ARBA" id="ARBA00006413"/>
    </source>
</evidence>
<feature type="transmembrane region" description="Helical" evidence="9">
    <location>
        <begin position="441"/>
        <end position="460"/>
    </location>
</feature>
<feature type="transmembrane region" description="Helical" evidence="9">
    <location>
        <begin position="348"/>
        <end position="367"/>
    </location>
</feature>
<dbReference type="Pfam" id="PF03605">
    <property type="entry name" value="DcuA_DcuB"/>
    <property type="match status" value="1"/>
</dbReference>
<keyword evidence="3" id="KW-0813">Transport</keyword>